<protein>
    <recommendedName>
        <fullName evidence="4 9">L-ribulose-5-phosphate 4-epimerase</fullName>
        <ecNumber evidence="4 9">5.1.3.4</ecNumber>
    </recommendedName>
</protein>
<name>A0ABS7DKN7_9FIRM</name>
<evidence type="ECO:0000256" key="5">
    <source>
        <dbReference type="ARBA" id="ARBA00022723"/>
    </source>
</evidence>
<evidence type="ECO:0000256" key="1">
    <source>
        <dbReference type="ARBA" id="ARBA00001726"/>
    </source>
</evidence>
<keyword evidence="8" id="KW-0119">Carbohydrate metabolism</keyword>
<evidence type="ECO:0000256" key="8">
    <source>
        <dbReference type="ARBA" id="ARBA00023277"/>
    </source>
</evidence>
<dbReference type="NCBIfam" id="TIGR00760">
    <property type="entry name" value="araD"/>
    <property type="match status" value="1"/>
</dbReference>
<keyword evidence="6" id="KW-0862">Zinc</keyword>
<evidence type="ECO:0000259" key="10">
    <source>
        <dbReference type="SMART" id="SM01007"/>
    </source>
</evidence>
<keyword evidence="7 11" id="KW-0413">Isomerase</keyword>
<keyword evidence="5" id="KW-0479">Metal-binding</keyword>
<dbReference type="CDD" id="cd00398">
    <property type="entry name" value="Aldolase_II"/>
    <property type="match status" value="1"/>
</dbReference>
<dbReference type="NCBIfam" id="NF009003">
    <property type="entry name" value="PRK12348.1"/>
    <property type="match status" value="1"/>
</dbReference>
<evidence type="ECO:0000313" key="12">
    <source>
        <dbReference type="Proteomes" id="UP000719942"/>
    </source>
</evidence>
<comment type="catalytic activity">
    <reaction evidence="1">
        <text>L-ribulose 5-phosphate = D-xylulose 5-phosphate</text>
        <dbReference type="Rhea" id="RHEA:22368"/>
        <dbReference type="ChEBI" id="CHEBI:57737"/>
        <dbReference type="ChEBI" id="CHEBI:58226"/>
        <dbReference type="EC" id="5.1.3.4"/>
    </reaction>
</comment>
<dbReference type="InterPro" id="IPR001303">
    <property type="entry name" value="Aldolase_II/adducin_N"/>
</dbReference>
<dbReference type="Gene3D" id="3.40.225.10">
    <property type="entry name" value="Class II aldolase/adducin N-terminal domain"/>
    <property type="match status" value="1"/>
</dbReference>
<dbReference type="SUPFAM" id="SSF53639">
    <property type="entry name" value="AraD/HMP-PK domain-like"/>
    <property type="match status" value="1"/>
</dbReference>
<proteinExistence type="inferred from homology"/>
<evidence type="ECO:0000256" key="7">
    <source>
        <dbReference type="ARBA" id="ARBA00023235"/>
    </source>
</evidence>
<evidence type="ECO:0000256" key="9">
    <source>
        <dbReference type="NCBIfam" id="TIGR00760"/>
    </source>
</evidence>
<reference evidence="11 12" key="1">
    <citation type="submission" date="2021-03" db="EMBL/GenBank/DDBJ databases">
        <title>Caproiciproducens sp. nov. isolated from feces of cow.</title>
        <authorList>
            <person name="Choi J.-Y."/>
        </authorList>
    </citation>
    <scope>NUCLEOTIDE SEQUENCE [LARGE SCALE GENOMIC DNA]</scope>
    <source>
        <strain evidence="11 12">AGMB10547</strain>
    </source>
</reference>
<dbReference type="InterPro" id="IPR004661">
    <property type="entry name" value="AraD"/>
</dbReference>
<feature type="domain" description="Class II aldolase/adducin N-terminal" evidence="10">
    <location>
        <begin position="7"/>
        <end position="196"/>
    </location>
</feature>
<dbReference type="RefSeq" id="WP_219964247.1">
    <property type="nucleotide sequence ID" value="NZ_JAGFNZ010000001.1"/>
</dbReference>
<organism evidence="11 12">
    <name type="scientific">Caproiciproducens faecalis</name>
    <dbReference type="NCBI Taxonomy" id="2820301"/>
    <lineage>
        <taxon>Bacteria</taxon>
        <taxon>Bacillati</taxon>
        <taxon>Bacillota</taxon>
        <taxon>Clostridia</taxon>
        <taxon>Eubacteriales</taxon>
        <taxon>Acutalibacteraceae</taxon>
        <taxon>Caproiciproducens</taxon>
    </lineage>
</organism>
<dbReference type="SMART" id="SM01007">
    <property type="entry name" value="Aldolase_II"/>
    <property type="match status" value="1"/>
</dbReference>
<evidence type="ECO:0000313" key="11">
    <source>
        <dbReference type="EMBL" id="MBW7571867.1"/>
    </source>
</evidence>
<comment type="caution">
    <text evidence="11">The sequence shown here is derived from an EMBL/GenBank/DDBJ whole genome shotgun (WGS) entry which is preliminary data.</text>
</comment>
<evidence type="ECO:0000256" key="3">
    <source>
        <dbReference type="ARBA" id="ARBA00010037"/>
    </source>
</evidence>
<evidence type="ECO:0000256" key="4">
    <source>
        <dbReference type="ARBA" id="ARBA00013186"/>
    </source>
</evidence>
<evidence type="ECO:0000256" key="2">
    <source>
        <dbReference type="ARBA" id="ARBA00001947"/>
    </source>
</evidence>
<accession>A0ABS7DKN7</accession>
<dbReference type="PANTHER" id="PTHR22789">
    <property type="entry name" value="FUCULOSE PHOSPHATE ALDOLASE"/>
    <property type="match status" value="1"/>
</dbReference>
<dbReference type="Proteomes" id="UP000719942">
    <property type="component" value="Unassembled WGS sequence"/>
</dbReference>
<dbReference type="GO" id="GO:0008742">
    <property type="term" value="F:L-ribulose-phosphate 4-epimerase activity"/>
    <property type="evidence" value="ECO:0007669"/>
    <property type="project" value="UniProtKB-EC"/>
</dbReference>
<comment type="similarity">
    <text evidence="3">Belongs to the aldolase class II family. AraD/FucA subfamily.</text>
</comment>
<evidence type="ECO:0000256" key="6">
    <source>
        <dbReference type="ARBA" id="ARBA00022833"/>
    </source>
</evidence>
<dbReference type="Pfam" id="PF00596">
    <property type="entry name" value="Aldolase_II"/>
    <property type="match status" value="1"/>
</dbReference>
<gene>
    <name evidence="11" type="primary">araD</name>
    <name evidence="11" type="ORF">J5W02_03495</name>
</gene>
<keyword evidence="12" id="KW-1185">Reference proteome</keyword>
<dbReference type="InterPro" id="IPR036409">
    <property type="entry name" value="Aldolase_II/adducin_N_sf"/>
</dbReference>
<dbReference type="PANTHER" id="PTHR22789:SF8">
    <property type="entry name" value="L-RIBULOSE-5-PHOSPHATE 4-EPIMERASE SGBE"/>
    <property type="match status" value="1"/>
</dbReference>
<dbReference type="NCBIfam" id="NF006047">
    <property type="entry name" value="PRK08193.1"/>
    <property type="match status" value="1"/>
</dbReference>
<dbReference type="InterPro" id="IPR050197">
    <property type="entry name" value="Aldolase_class_II_sugar_metab"/>
</dbReference>
<sequence length="237" mass="26540">MLEELKKRVCSANLLLQKYGLVTFTWGNVSGIDRESGHIVIKPSGVEYETMKPEDMVVVNLRTGETVEGRYKPSSDTDTHLVLYREFSHIGGVVHTHSRWATTFAQSGQGIPPLGTTHADYFYGEIPCTRKMTANEIVGSYELETGKVIAETFRERSYDDIPAVLVHSHGPFAWGSDPENAVHNAVVLEEVACMAWQNLLRDSTQPDMQAELLDKHYLRKHGEHAYYGQSTPGGRKC</sequence>
<dbReference type="EC" id="5.1.3.4" evidence="4 9"/>
<dbReference type="EMBL" id="JAGFNZ010000001">
    <property type="protein sequence ID" value="MBW7571867.1"/>
    <property type="molecule type" value="Genomic_DNA"/>
</dbReference>
<comment type="cofactor">
    <cofactor evidence="2">
        <name>Zn(2+)</name>
        <dbReference type="ChEBI" id="CHEBI:29105"/>
    </cofactor>
</comment>